<keyword evidence="10 12" id="KW-0456">Lyase</keyword>
<dbReference type="PIRSF" id="PIRSF001413">
    <property type="entry name" value="Trp_syn_beta"/>
    <property type="match status" value="1"/>
</dbReference>
<dbReference type="RefSeq" id="WP_006520487.1">
    <property type="nucleotide sequence ID" value="NC_021184.1"/>
</dbReference>
<dbReference type="PROSITE" id="PS00168">
    <property type="entry name" value="TRP_SYNTHASE_BETA"/>
    <property type="match status" value="1"/>
</dbReference>
<comment type="pathway">
    <text evidence="3 12">Amino-acid biosynthesis; L-tryptophan biosynthesis; L-tryptophan from chorismate: step 5/5.</text>
</comment>
<dbReference type="UniPathway" id="UPA00035">
    <property type="reaction ID" value="UER00044"/>
</dbReference>
<evidence type="ECO:0000256" key="11">
    <source>
        <dbReference type="ARBA" id="ARBA00049047"/>
    </source>
</evidence>
<dbReference type="InterPro" id="IPR006654">
    <property type="entry name" value="Trp_synth_beta"/>
</dbReference>
<comment type="function">
    <text evidence="2 12">The beta subunit is responsible for the synthesis of L-tryptophan from indole and L-serine.</text>
</comment>
<dbReference type="HAMAP" id="MF_00133">
    <property type="entry name" value="Trp_synth_beta"/>
    <property type="match status" value="1"/>
</dbReference>
<protein>
    <recommendedName>
        <fullName evidence="12">Tryptophan synthase beta chain</fullName>
        <ecNumber evidence="12">4.2.1.20</ecNumber>
    </recommendedName>
</protein>
<dbReference type="PANTHER" id="PTHR48077:SF3">
    <property type="entry name" value="TRYPTOPHAN SYNTHASE"/>
    <property type="match status" value="1"/>
</dbReference>
<dbReference type="InterPro" id="IPR001926">
    <property type="entry name" value="TrpB-like_PALP"/>
</dbReference>
<dbReference type="InterPro" id="IPR023026">
    <property type="entry name" value="Trp_synth_beta/beta-like"/>
</dbReference>
<evidence type="ECO:0000313" key="14">
    <source>
        <dbReference type="EMBL" id="AGL03098.1"/>
    </source>
</evidence>
<comment type="similarity">
    <text evidence="4 12">Belongs to the TrpB family.</text>
</comment>
<comment type="cofactor">
    <cofactor evidence="1 12">
        <name>pyridoxal 5'-phosphate</name>
        <dbReference type="ChEBI" id="CHEBI:597326"/>
    </cofactor>
</comment>
<keyword evidence="6 12" id="KW-0028">Amino-acid biosynthesis</keyword>
<dbReference type="AlphaFoldDB" id="R4KIQ8"/>
<dbReference type="GO" id="GO:0005737">
    <property type="term" value="C:cytoplasm"/>
    <property type="evidence" value="ECO:0007669"/>
    <property type="project" value="TreeGrafter"/>
</dbReference>
<dbReference type="Proteomes" id="UP000013520">
    <property type="component" value="Chromosome"/>
</dbReference>
<sequence length="410" mass="44817">MTMPSPDRYTQPDKMPDPNGYYGRFGGKFVPETLMPALEELTEAYEQAKWDAQFDKEYQYYLADYAGRPSPLYFARGLTEHLGGARIYLKREDLNHTGSHKINNTMGQVLLARRMGKKRIIAETGAGQHGVATATVASMFGLECAVYMGEEDIRRQSLNVFRMRLLGAQVVPVTSGSRTLKDAMNEAMRDWVTNIGTSYYLIGSVAGPHPYPMMVRDFQRIIGVEARRQIHEQTGRLPDYVLACVGGGSNSMGIFHPFLEDEQVALVGVEAAGHGLDTPLHASTLTRGKPGVLHGSLSYLLQDSDGQVVPVHSISAGLDYPGVGPEHSYLKEIGRAGYITATDREALEAFKILCRTEGIIPALESAHALAAAISMAPQLSRDNIMLVNLSGRGDKDVHTVAAEMGVSIDE</sequence>
<evidence type="ECO:0000256" key="8">
    <source>
        <dbReference type="ARBA" id="ARBA00022898"/>
    </source>
</evidence>
<gene>
    <name evidence="12" type="primary">trpB</name>
    <name evidence="14" type="ORF">Desgi_3776</name>
</gene>
<evidence type="ECO:0000259" key="13">
    <source>
        <dbReference type="Pfam" id="PF00291"/>
    </source>
</evidence>
<organism evidence="14 15">
    <name type="scientific">Desulfoscipio gibsoniae DSM 7213</name>
    <dbReference type="NCBI Taxonomy" id="767817"/>
    <lineage>
        <taxon>Bacteria</taxon>
        <taxon>Bacillati</taxon>
        <taxon>Bacillota</taxon>
        <taxon>Clostridia</taxon>
        <taxon>Eubacteriales</taxon>
        <taxon>Desulfallaceae</taxon>
        <taxon>Desulfoscipio</taxon>
    </lineage>
</organism>
<keyword evidence="15" id="KW-1185">Reference proteome</keyword>
<dbReference type="EC" id="4.2.1.20" evidence="12"/>
<dbReference type="FunFam" id="3.40.50.1100:FF:000004">
    <property type="entry name" value="Tryptophan synthase beta chain"/>
    <property type="match status" value="1"/>
</dbReference>
<dbReference type="EMBL" id="CP003273">
    <property type="protein sequence ID" value="AGL03098.1"/>
    <property type="molecule type" value="Genomic_DNA"/>
</dbReference>
<dbReference type="eggNOG" id="COG0133">
    <property type="taxonomic scope" value="Bacteria"/>
</dbReference>
<dbReference type="GO" id="GO:0004834">
    <property type="term" value="F:tryptophan synthase activity"/>
    <property type="evidence" value="ECO:0007669"/>
    <property type="project" value="UniProtKB-UniRule"/>
</dbReference>
<dbReference type="InterPro" id="IPR006653">
    <property type="entry name" value="Trp_synth_b_CS"/>
</dbReference>
<proteinExistence type="inferred from homology"/>
<dbReference type="SUPFAM" id="SSF53686">
    <property type="entry name" value="Tryptophan synthase beta subunit-like PLP-dependent enzymes"/>
    <property type="match status" value="1"/>
</dbReference>
<evidence type="ECO:0000256" key="12">
    <source>
        <dbReference type="HAMAP-Rule" id="MF_00133"/>
    </source>
</evidence>
<comment type="subunit">
    <text evidence="5 12">Tetramer of two alpha and two beta chains.</text>
</comment>
<keyword evidence="7 12" id="KW-0822">Tryptophan biosynthesis</keyword>
<name>R4KIQ8_9FIRM</name>
<dbReference type="InterPro" id="IPR036052">
    <property type="entry name" value="TrpB-like_PALP_sf"/>
</dbReference>
<keyword evidence="9 12" id="KW-0057">Aromatic amino acid biosynthesis</keyword>
<evidence type="ECO:0000313" key="15">
    <source>
        <dbReference type="Proteomes" id="UP000013520"/>
    </source>
</evidence>
<evidence type="ECO:0000256" key="5">
    <source>
        <dbReference type="ARBA" id="ARBA00011270"/>
    </source>
</evidence>
<dbReference type="NCBIfam" id="TIGR00263">
    <property type="entry name" value="trpB"/>
    <property type="match status" value="1"/>
</dbReference>
<evidence type="ECO:0000256" key="1">
    <source>
        <dbReference type="ARBA" id="ARBA00001933"/>
    </source>
</evidence>
<dbReference type="FunFam" id="3.40.50.1100:FF:000001">
    <property type="entry name" value="Tryptophan synthase beta chain"/>
    <property type="match status" value="1"/>
</dbReference>
<feature type="modified residue" description="N6-(pyridoxal phosphate)lysine" evidence="12">
    <location>
        <position position="101"/>
    </location>
</feature>
<dbReference type="Gene3D" id="3.40.50.1100">
    <property type="match status" value="2"/>
</dbReference>
<comment type="catalytic activity">
    <reaction evidence="11 12">
        <text>(1S,2R)-1-C-(indol-3-yl)glycerol 3-phosphate + L-serine = D-glyceraldehyde 3-phosphate + L-tryptophan + H2O</text>
        <dbReference type="Rhea" id="RHEA:10532"/>
        <dbReference type="ChEBI" id="CHEBI:15377"/>
        <dbReference type="ChEBI" id="CHEBI:33384"/>
        <dbReference type="ChEBI" id="CHEBI:57912"/>
        <dbReference type="ChEBI" id="CHEBI:58866"/>
        <dbReference type="ChEBI" id="CHEBI:59776"/>
        <dbReference type="EC" id="4.2.1.20"/>
    </reaction>
</comment>
<evidence type="ECO:0000256" key="2">
    <source>
        <dbReference type="ARBA" id="ARBA00002786"/>
    </source>
</evidence>
<dbReference type="STRING" id="767817.Desgi_3776"/>
<evidence type="ECO:0000256" key="6">
    <source>
        <dbReference type="ARBA" id="ARBA00022605"/>
    </source>
</evidence>
<feature type="domain" description="Tryptophan synthase beta chain-like PALP" evidence="13">
    <location>
        <begin position="66"/>
        <end position="390"/>
    </location>
</feature>
<keyword evidence="8 12" id="KW-0663">Pyridoxal phosphate</keyword>
<evidence type="ECO:0000256" key="3">
    <source>
        <dbReference type="ARBA" id="ARBA00004733"/>
    </source>
</evidence>
<evidence type="ECO:0000256" key="10">
    <source>
        <dbReference type="ARBA" id="ARBA00023239"/>
    </source>
</evidence>
<dbReference type="Pfam" id="PF00291">
    <property type="entry name" value="PALP"/>
    <property type="match status" value="1"/>
</dbReference>
<dbReference type="CDD" id="cd06446">
    <property type="entry name" value="Trp-synth_B"/>
    <property type="match status" value="1"/>
</dbReference>
<evidence type="ECO:0000256" key="7">
    <source>
        <dbReference type="ARBA" id="ARBA00022822"/>
    </source>
</evidence>
<evidence type="ECO:0000256" key="4">
    <source>
        <dbReference type="ARBA" id="ARBA00009982"/>
    </source>
</evidence>
<dbReference type="HOGENOM" id="CLU_016734_3_1_9"/>
<dbReference type="PANTHER" id="PTHR48077">
    <property type="entry name" value="TRYPTOPHAN SYNTHASE-RELATED"/>
    <property type="match status" value="1"/>
</dbReference>
<accession>R4KIQ8</accession>
<reference evidence="14 15" key="1">
    <citation type="submission" date="2012-01" db="EMBL/GenBank/DDBJ databases">
        <title>Complete sequence of Desulfotomaculum gibsoniae DSM 7213.</title>
        <authorList>
            <consortium name="US DOE Joint Genome Institute"/>
            <person name="Lucas S."/>
            <person name="Han J."/>
            <person name="Lapidus A."/>
            <person name="Cheng J.-F."/>
            <person name="Goodwin L."/>
            <person name="Pitluck S."/>
            <person name="Peters L."/>
            <person name="Ovchinnikova G."/>
            <person name="Teshima H."/>
            <person name="Detter J.C."/>
            <person name="Han C."/>
            <person name="Tapia R."/>
            <person name="Land M."/>
            <person name="Hauser L."/>
            <person name="Kyrpides N."/>
            <person name="Ivanova N."/>
            <person name="Pagani I."/>
            <person name="Parshina S."/>
            <person name="Plugge C."/>
            <person name="Muyzer G."/>
            <person name="Kuever J."/>
            <person name="Ivanova A."/>
            <person name="Nazina T."/>
            <person name="Klenk H.-P."/>
            <person name="Brambilla E."/>
            <person name="Spring S."/>
            <person name="Stams A.F."/>
            <person name="Woyke T."/>
        </authorList>
    </citation>
    <scope>NUCLEOTIDE SEQUENCE [LARGE SCALE GENOMIC DNA]</scope>
    <source>
        <strain evidence="14 15">DSM 7213</strain>
    </source>
</reference>
<dbReference type="KEGG" id="dgi:Desgi_3776"/>
<evidence type="ECO:0000256" key="9">
    <source>
        <dbReference type="ARBA" id="ARBA00023141"/>
    </source>
</evidence>